<sequence length="35" mass="4263">MHKVNFHSYAEDTQFYLSVMAKLSKHHLYFNKLPH</sequence>
<evidence type="ECO:0000313" key="1">
    <source>
        <dbReference type="EMBL" id="JAH35267.1"/>
    </source>
</evidence>
<dbReference type="EMBL" id="GBXM01073310">
    <property type="protein sequence ID" value="JAH35267.1"/>
    <property type="molecule type" value="Transcribed_RNA"/>
</dbReference>
<reference evidence="1" key="1">
    <citation type="submission" date="2014-11" db="EMBL/GenBank/DDBJ databases">
        <authorList>
            <person name="Amaro Gonzalez C."/>
        </authorList>
    </citation>
    <scope>NUCLEOTIDE SEQUENCE</scope>
</reference>
<protein>
    <submittedName>
        <fullName evidence="1">Uncharacterized protein</fullName>
    </submittedName>
</protein>
<reference evidence="1" key="2">
    <citation type="journal article" date="2015" name="Fish Shellfish Immunol.">
        <title>Early steps in the European eel (Anguilla anguilla)-Vibrio vulnificus interaction in the gills: Role of the RtxA13 toxin.</title>
        <authorList>
            <person name="Callol A."/>
            <person name="Pajuelo D."/>
            <person name="Ebbesson L."/>
            <person name="Teles M."/>
            <person name="MacKenzie S."/>
            <person name="Amaro C."/>
        </authorList>
    </citation>
    <scope>NUCLEOTIDE SEQUENCE</scope>
</reference>
<name>A0A0E9S250_ANGAN</name>
<proteinExistence type="predicted"/>
<organism evidence="1">
    <name type="scientific">Anguilla anguilla</name>
    <name type="common">European freshwater eel</name>
    <name type="synonym">Muraena anguilla</name>
    <dbReference type="NCBI Taxonomy" id="7936"/>
    <lineage>
        <taxon>Eukaryota</taxon>
        <taxon>Metazoa</taxon>
        <taxon>Chordata</taxon>
        <taxon>Craniata</taxon>
        <taxon>Vertebrata</taxon>
        <taxon>Euteleostomi</taxon>
        <taxon>Actinopterygii</taxon>
        <taxon>Neopterygii</taxon>
        <taxon>Teleostei</taxon>
        <taxon>Anguilliformes</taxon>
        <taxon>Anguillidae</taxon>
        <taxon>Anguilla</taxon>
    </lineage>
</organism>
<dbReference type="AlphaFoldDB" id="A0A0E9S250"/>
<accession>A0A0E9S250</accession>